<dbReference type="KEGG" id="ere:EUBREC_3565"/>
<dbReference type="HOGENOM" id="CLU_2275413_0_0_9"/>
<proteinExistence type="predicted"/>
<organism evidence="1 2">
    <name type="scientific">Agathobacter rectalis (strain ATCC 33656 / DSM 3377 / JCM 17463 / KCTC 5835 / VPI 0990)</name>
    <name type="common">Eubacterium rectale</name>
    <dbReference type="NCBI Taxonomy" id="515619"/>
    <lineage>
        <taxon>Bacteria</taxon>
        <taxon>Bacillati</taxon>
        <taxon>Bacillota</taxon>
        <taxon>Clostridia</taxon>
        <taxon>Lachnospirales</taxon>
        <taxon>Lachnospiraceae</taxon>
        <taxon>Agathobacter</taxon>
    </lineage>
</organism>
<dbReference type="Proteomes" id="UP000001477">
    <property type="component" value="Chromosome"/>
</dbReference>
<dbReference type="PaxDb" id="515619-EUBREC_3565"/>
<dbReference type="EMBL" id="CP001107">
    <property type="protein sequence ID" value="ACR77291.1"/>
    <property type="molecule type" value="Genomic_DNA"/>
</dbReference>
<protein>
    <recommendedName>
        <fullName evidence="3">HrcA family transcriptional regulator</fullName>
    </recommendedName>
</protein>
<dbReference type="AlphaFoldDB" id="C4ZFL9"/>
<name>C4ZFL9_AGARV</name>
<evidence type="ECO:0008006" key="3">
    <source>
        <dbReference type="Google" id="ProtNLM"/>
    </source>
</evidence>
<evidence type="ECO:0000313" key="2">
    <source>
        <dbReference type="Proteomes" id="UP000001477"/>
    </source>
</evidence>
<dbReference type="STRING" id="515619.EUBREC_3565"/>
<accession>C4ZFL9</accession>
<sequence>MGTVQSSPQFFEVGGEKNMDWCLYGEDKRREIDRDLKPEYLLDDLRRYQDVFGEEFGVKELLMLEDIRVKAMIAGALADMPEFLVDQIGKANNSSSFPSVTRAMERIADVVEEKWEEERE</sequence>
<reference evidence="1 2" key="1">
    <citation type="journal article" date="2009" name="Proc. Natl. Acad. Sci. U.S.A.">
        <title>Characterizing a model human gut microbiota composed of members of its two dominant bacterial phyla.</title>
        <authorList>
            <person name="Mahowald M.A."/>
            <person name="Rey F.E."/>
            <person name="Seedorf H."/>
            <person name="Turnbaugh P.J."/>
            <person name="Fulton R.S."/>
            <person name="Wollam A."/>
            <person name="Shah N."/>
            <person name="Wang C."/>
            <person name="Magrini V."/>
            <person name="Wilson R.K."/>
            <person name="Cantarel B.L."/>
            <person name="Coutinho P.M."/>
            <person name="Henrissat B."/>
            <person name="Crock L.W."/>
            <person name="Russell A."/>
            <person name="Verberkmoes N.C."/>
            <person name="Hettich R.L."/>
            <person name="Gordon J.I."/>
        </authorList>
    </citation>
    <scope>NUCLEOTIDE SEQUENCE [LARGE SCALE GENOMIC DNA]</scope>
    <source>
        <strain evidence="2">ATCC 33656 / DSM 3377 / JCM 17463 / KCTC 5835 / LMG 30912 / VPI 0990</strain>
    </source>
</reference>
<gene>
    <name evidence="1" type="ordered locus">EUBREC_3565</name>
</gene>
<evidence type="ECO:0000313" key="1">
    <source>
        <dbReference type="EMBL" id="ACR77291.1"/>
    </source>
</evidence>